<organism evidence="1 2">
    <name type="scientific">Noviherbaspirillum pedocola</name>
    <dbReference type="NCBI Taxonomy" id="2801341"/>
    <lineage>
        <taxon>Bacteria</taxon>
        <taxon>Pseudomonadati</taxon>
        <taxon>Pseudomonadota</taxon>
        <taxon>Betaproteobacteria</taxon>
        <taxon>Burkholderiales</taxon>
        <taxon>Oxalobacteraceae</taxon>
        <taxon>Noviherbaspirillum</taxon>
    </lineage>
</organism>
<proteinExistence type="predicted"/>
<dbReference type="AlphaFoldDB" id="A0A934T3F0"/>
<gene>
    <name evidence="1" type="ORF">JJB74_31805</name>
</gene>
<dbReference type="EMBL" id="JAEPBG010000043">
    <property type="protein sequence ID" value="MBK4739202.1"/>
    <property type="molecule type" value="Genomic_DNA"/>
</dbReference>
<accession>A0A934T3F0</accession>
<protein>
    <submittedName>
        <fullName evidence="1">Type II toxin-antitoxin system YafO family toxin</fullName>
    </submittedName>
</protein>
<name>A0A934T3F0_9BURK</name>
<evidence type="ECO:0000313" key="1">
    <source>
        <dbReference type="EMBL" id="MBK4739202.1"/>
    </source>
</evidence>
<evidence type="ECO:0000313" key="2">
    <source>
        <dbReference type="Proteomes" id="UP000622890"/>
    </source>
</evidence>
<comment type="caution">
    <text evidence="1">The sequence shown here is derived from an EMBL/GenBank/DDBJ whole genome shotgun (WGS) entry which is preliminary data.</text>
</comment>
<sequence>MTQVLQQSLLKVEIDPAQFQEKFAAWKSLGPARADDDYNFGKDGFYARPLVNGKMILKHVHLVPENDPEALARWDRDWEKYRRRSSDNALIYAEDKLYGCLLITALWSPDAHQIPEMKTQQHRELMNSFA</sequence>
<keyword evidence="2" id="KW-1185">Reference proteome</keyword>
<reference evidence="1" key="1">
    <citation type="submission" date="2021-01" db="EMBL/GenBank/DDBJ databases">
        <title>Genome sequence of strain Noviherbaspirillum sp. DKR-6.</title>
        <authorList>
            <person name="Chaudhary D.K."/>
        </authorList>
    </citation>
    <scope>NUCLEOTIDE SEQUENCE</scope>
    <source>
        <strain evidence="1">DKR-6</strain>
    </source>
</reference>
<dbReference type="Proteomes" id="UP000622890">
    <property type="component" value="Unassembled WGS sequence"/>
</dbReference>
<dbReference type="RefSeq" id="WP_200598572.1">
    <property type="nucleotide sequence ID" value="NZ_JAEPBG010000043.1"/>
</dbReference>